<reference evidence="2 3" key="1">
    <citation type="submission" date="2020-08" db="EMBL/GenBank/DDBJ databases">
        <title>Genomic Encyclopedia of Type Strains, Phase IV (KMG-IV): sequencing the most valuable type-strain genomes for metagenomic binning, comparative biology and taxonomic classification.</title>
        <authorList>
            <person name="Goeker M."/>
        </authorList>
    </citation>
    <scope>NUCLEOTIDE SEQUENCE [LARGE SCALE GENOMIC DNA]</scope>
    <source>
        <strain evidence="2 3">DSM 29853</strain>
    </source>
</reference>
<feature type="transmembrane region" description="Helical" evidence="1">
    <location>
        <begin position="325"/>
        <end position="343"/>
    </location>
</feature>
<feature type="transmembrane region" description="Helical" evidence="1">
    <location>
        <begin position="63"/>
        <end position="80"/>
    </location>
</feature>
<dbReference type="PANTHER" id="PTHR38592">
    <property type="entry name" value="BLL4819 PROTEIN"/>
    <property type="match status" value="1"/>
</dbReference>
<evidence type="ECO:0000313" key="2">
    <source>
        <dbReference type="EMBL" id="MBB4065943.1"/>
    </source>
</evidence>
<keyword evidence="1" id="KW-0472">Membrane</keyword>
<feature type="transmembrane region" description="Helical" evidence="1">
    <location>
        <begin position="355"/>
        <end position="374"/>
    </location>
</feature>
<name>A0A7W6J8N9_9HYPH</name>
<dbReference type="EMBL" id="JACIEZ010000006">
    <property type="protein sequence ID" value="MBB4065943.1"/>
    <property type="molecule type" value="Genomic_DNA"/>
</dbReference>
<dbReference type="PIRSF" id="PIRSF028704">
    <property type="entry name" value="UPC028704"/>
    <property type="match status" value="1"/>
</dbReference>
<evidence type="ECO:0000256" key="1">
    <source>
        <dbReference type="SAM" id="Phobius"/>
    </source>
</evidence>
<feature type="transmembrane region" description="Helical" evidence="1">
    <location>
        <begin position="282"/>
        <end position="304"/>
    </location>
</feature>
<feature type="transmembrane region" description="Helical" evidence="1">
    <location>
        <begin position="240"/>
        <end position="262"/>
    </location>
</feature>
<keyword evidence="1" id="KW-1133">Transmembrane helix</keyword>
<dbReference type="RefSeq" id="WP_183367223.1">
    <property type="nucleotide sequence ID" value="NZ_JACIEZ010000006.1"/>
</dbReference>
<evidence type="ECO:0008006" key="4">
    <source>
        <dbReference type="Google" id="ProtNLM"/>
    </source>
</evidence>
<organism evidence="2 3">
    <name type="scientific">Gellertiella hungarica</name>
    <dbReference type="NCBI Taxonomy" id="1572859"/>
    <lineage>
        <taxon>Bacteria</taxon>
        <taxon>Pseudomonadati</taxon>
        <taxon>Pseudomonadota</taxon>
        <taxon>Alphaproteobacteria</taxon>
        <taxon>Hyphomicrobiales</taxon>
        <taxon>Rhizobiaceae</taxon>
        <taxon>Gellertiella</taxon>
    </lineage>
</organism>
<comment type="caution">
    <text evidence="2">The sequence shown here is derived from an EMBL/GenBank/DDBJ whole genome shotgun (WGS) entry which is preliminary data.</text>
</comment>
<dbReference type="Pfam" id="PF10129">
    <property type="entry name" value="OpgC_C"/>
    <property type="match status" value="1"/>
</dbReference>
<sequence length="382" mass="42457">MLTRTSPAPSSFVTQADAGRKRDPRIDFFRGLALFIILIAHVPFDEWALFIPARFGFSDATEIFVFLSGMASAMAFGRLADREGLGLLCARIAHRIWQIYWAHIGLFVATAALMAAAGNRPDGNTYITALNLEPFFADPATLLPHLFTLTYVPNYFDILPMYMLLLALIPVMLGAERIHRHLPFALIVGLWAMTQTGFPRLPAEPWSDRPWFFDPFGWQMLFFAGFYLKRRPLHTLPDNRWVTVTSVLIILGSVPLSWHPLLEWSPVLGEVSVRLLPLTDKSAFGLLRLIHFAALAHLAIRIAGPLGSRLQGPACGLVRQVGEQSLAIFVFGMFLAQAMGIALDATDRGPLATLLINLAGFALLLVAARVTAWFKRSPWKGH</sequence>
<accession>A0A7W6J8N9</accession>
<dbReference type="InterPro" id="IPR014550">
    <property type="entry name" value="UCP028704_OpgC"/>
</dbReference>
<feature type="transmembrane region" description="Helical" evidence="1">
    <location>
        <begin position="100"/>
        <end position="118"/>
    </location>
</feature>
<dbReference type="PANTHER" id="PTHR38592:SF3">
    <property type="entry name" value="BLL4819 PROTEIN"/>
    <property type="match status" value="1"/>
</dbReference>
<proteinExistence type="predicted"/>
<feature type="transmembrane region" description="Helical" evidence="1">
    <location>
        <begin position="155"/>
        <end position="175"/>
    </location>
</feature>
<dbReference type="Proteomes" id="UP000528286">
    <property type="component" value="Unassembled WGS sequence"/>
</dbReference>
<gene>
    <name evidence="2" type="ORF">GGR23_003151</name>
</gene>
<feature type="transmembrane region" description="Helical" evidence="1">
    <location>
        <begin position="28"/>
        <end position="51"/>
    </location>
</feature>
<feature type="transmembrane region" description="Helical" evidence="1">
    <location>
        <begin position="182"/>
        <end position="198"/>
    </location>
</feature>
<protein>
    <recommendedName>
        <fullName evidence="4">OpgC protein</fullName>
    </recommendedName>
</protein>
<feature type="transmembrane region" description="Helical" evidence="1">
    <location>
        <begin position="210"/>
        <end position="228"/>
    </location>
</feature>
<evidence type="ECO:0000313" key="3">
    <source>
        <dbReference type="Proteomes" id="UP000528286"/>
    </source>
</evidence>
<dbReference type="AlphaFoldDB" id="A0A7W6J8N9"/>
<keyword evidence="1" id="KW-0812">Transmembrane</keyword>
<keyword evidence="3" id="KW-1185">Reference proteome</keyword>